<evidence type="ECO:0000313" key="3">
    <source>
        <dbReference type="Proteomes" id="UP000064967"/>
    </source>
</evidence>
<proteinExistence type="predicted"/>
<dbReference type="EMBL" id="CP012333">
    <property type="protein sequence ID" value="AKU96397.1"/>
    <property type="molecule type" value="Genomic_DNA"/>
</dbReference>
<dbReference type="KEGG" id="llu:AKJ09_03061"/>
<reference evidence="2 3" key="1">
    <citation type="submission" date="2015-08" db="EMBL/GenBank/DDBJ databases">
        <authorList>
            <person name="Babu N.S."/>
            <person name="Beckwith C.J."/>
            <person name="Beseler K.G."/>
            <person name="Brison A."/>
            <person name="Carone J.V."/>
            <person name="Caskin T.P."/>
            <person name="Diamond M."/>
            <person name="Durham M.E."/>
            <person name="Foxe J.M."/>
            <person name="Go M."/>
            <person name="Henderson B.A."/>
            <person name="Jones I.B."/>
            <person name="McGettigan J.A."/>
            <person name="Micheletti S.J."/>
            <person name="Nasrallah M.E."/>
            <person name="Ortiz D."/>
            <person name="Piller C.R."/>
            <person name="Privatt S.R."/>
            <person name="Schneider S.L."/>
            <person name="Sharp S."/>
            <person name="Smith T.C."/>
            <person name="Stanton J.D."/>
            <person name="Ullery H.E."/>
            <person name="Wilson R.J."/>
            <person name="Serrano M.G."/>
            <person name="Buck G."/>
            <person name="Lee V."/>
            <person name="Wang Y."/>
            <person name="Carvalho R."/>
            <person name="Voegtly L."/>
            <person name="Shi R."/>
            <person name="Duckworth R."/>
            <person name="Johnson A."/>
            <person name="Loviza R."/>
            <person name="Walstead R."/>
            <person name="Shah Z."/>
            <person name="Kiflezghi M."/>
            <person name="Wade K."/>
            <person name="Ball S.L."/>
            <person name="Bradley K.W."/>
            <person name="Asai D.J."/>
            <person name="Bowman C.A."/>
            <person name="Russell D.A."/>
            <person name="Pope W.H."/>
            <person name="Jacobs-Sera D."/>
            <person name="Hendrix R.W."/>
            <person name="Hatfull G.F."/>
        </authorList>
    </citation>
    <scope>NUCLEOTIDE SEQUENCE [LARGE SCALE GENOMIC DNA]</scope>
    <source>
        <strain evidence="2 3">DSM 27648</strain>
    </source>
</reference>
<keyword evidence="3" id="KW-1185">Reference proteome</keyword>
<organism evidence="2 3">
    <name type="scientific">Labilithrix luteola</name>
    <dbReference type="NCBI Taxonomy" id="1391654"/>
    <lineage>
        <taxon>Bacteria</taxon>
        <taxon>Pseudomonadati</taxon>
        <taxon>Myxococcota</taxon>
        <taxon>Polyangia</taxon>
        <taxon>Polyangiales</taxon>
        <taxon>Labilitrichaceae</taxon>
        <taxon>Labilithrix</taxon>
    </lineage>
</organism>
<evidence type="ECO:0000313" key="2">
    <source>
        <dbReference type="EMBL" id="AKU96397.1"/>
    </source>
</evidence>
<feature type="region of interest" description="Disordered" evidence="1">
    <location>
        <begin position="211"/>
        <end position="230"/>
    </location>
</feature>
<protein>
    <submittedName>
        <fullName evidence="2">Uncharacterized protein</fullName>
    </submittedName>
</protein>
<dbReference type="AlphaFoldDB" id="A0A0K1PS96"/>
<evidence type="ECO:0000256" key="1">
    <source>
        <dbReference type="SAM" id="MobiDB-lite"/>
    </source>
</evidence>
<sequence>MTPQCVEQRRVGFDAMLETFFGEAHTASHGVERHARLLGDLFERATEHHAKSERLGLLGRELGEQIAKEIFSLSRRRLLARGRMRFGDAVRLGFVVTLRGLRARPLPHGDGGAHGDHAGVAERVAIPSERRKSLNQTDECLLHGVIQIGVGRPEDGPDDGHEARRERTKQLPCCIAVTCGRSKRQLEQRCARRFGRRHQFDVAAVGARVAHGSLDSGGPSNRPIMVSQNG</sequence>
<accession>A0A0K1PS96</accession>
<dbReference type="STRING" id="1391654.AKJ09_03061"/>
<gene>
    <name evidence="2" type="ORF">AKJ09_03061</name>
</gene>
<dbReference type="Proteomes" id="UP000064967">
    <property type="component" value="Chromosome"/>
</dbReference>
<name>A0A0K1PS96_9BACT</name>